<dbReference type="Proteomes" id="UP000315423">
    <property type="component" value="Unassembled WGS sequence"/>
</dbReference>
<dbReference type="EMBL" id="QYBA01000193">
    <property type="protein sequence ID" value="TKY91446.1"/>
    <property type="molecule type" value="Genomic_DNA"/>
</dbReference>
<accession>A0AC61SA96</accession>
<evidence type="ECO:0000313" key="2">
    <source>
        <dbReference type="Proteomes" id="UP000315423"/>
    </source>
</evidence>
<protein>
    <submittedName>
        <fullName evidence="1">Uncharacterized protein</fullName>
    </submittedName>
</protein>
<evidence type="ECO:0000313" key="1">
    <source>
        <dbReference type="EMBL" id="TKY91446.1"/>
    </source>
</evidence>
<sequence length="660" mass="75900">MLFKEIAPMITLLTLIISVLIALKIKRSNISTIDGVFAIIGTILGLFITLINLAYSNNYLITLGPILTIASLLYVRYRNKLLTDNINLNLDKRILKIIQTIYWICISIALVSYYQAEPYYRPPIFFISISVAVSLLGLEILSRTYEENVQPYTIFTKILIVSLLIRLSAYFMSPYPIGSDPWEHAELIKDISIYGTSNFPLTHEYYSNYPLMHLYTSAAGLLGNLTIKEAMSVSSVVLTSSTLFIYLIAKKIMNNVQLALLAVLLINIADFHIQWSIQVIAMSFGIAIYTMAIYLLIERKEKLSSIYKIFLILCVFIIIWTHTISSFIFMTSLISLYVGSFIYEHIYGATDNTSEIIVTLTLCQISVVMLIYHWMDPDYPFFDSIIRGFIDSLLKEAEFLGRETILDEGDSWFSILNILGFLILIFFGVIGSLHSLSKEHQTKTKVSLIFMLIVLFFVFLVFPVMGIRDIVPYRWPAFIYIALILFSGLGIIQFASIYLNKYYKILFILVLMLTFSFFMITNFFTDIDSPVYGEQLNQKMVWTESEMKLFTNINNSYEGYIVSDRQTRIRLFQTHLKRVKSADYPTSLEGNLNWDYMNNNLVIWRKVSLTRPIQVGGYRNPMMLVGRNFKVHLDDEFSSVYDTGLAKAYLKIPVENWALS</sequence>
<organism evidence="1 2">
    <name type="scientific">Candidatus Methanomarinus sp</name>
    <dbReference type="NCBI Taxonomy" id="3386244"/>
    <lineage>
        <taxon>Archaea</taxon>
        <taxon>Methanobacteriati</taxon>
        <taxon>Methanobacteriota</taxon>
        <taxon>Stenosarchaea group</taxon>
        <taxon>Methanomicrobia</taxon>
        <taxon>Methanosarcinales</taxon>
        <taxon>ANME-2 cluster</taxon>
        <taxon>Candidatus Methanocomedenaceae</taxon>
        <taxon>Candidatus Methanomarinus</taxon>
    </lineage>
</organism>
<gene>
    <name evidence="1" type="ORF">C5S46_05740</name>
</gene>
<name>A0AC61SA96_9EURY</name>
<comment type="caution">
    <text evidence="1">The sequence shown here is derived from an EMBL/GenBank/DDBJ whole genome shotgun (WGS) entry which is preliminary data.</text>
</comment>
<reference evidence="1" key="1">
    <citation type="submission" date="2018-09" db="EMBL/GenBank/DDBJ databases">
        <title>A genomic encyclopedia of anaerobic methanotrophic archaea.</title>
        <authorList>
            <person name="Skennerton C.T."/>
            <person name="Chadwick G.L."/>
            <person name="Laso-Perez R."/>
            <person name="Leu A.O."/>
            <person name="Speth D.R."/>
            <person name="Yu H."/>
            <person name="Morgan-Lang C."/>
            <person name="Hatzenpichler R."/>
            <person name="Goudeau D."/>
            <person name="Malmstrom R."/>
            <person name="Woyke T."/>
            <person name="Hallam S."/>
            <person name="Tyson G.W."/>
            <person name="Wegener G."/>
            <person name="Boetius A."/>
            <person name="Orphan V.J."/>
        </authorList>
    </citation>
    <scope>NUCLEOTIDE SEQUENCE</scope>
    <source>
        <strain evidence="1">CONS3730D10UFb2</strain>
    </source>
</reference>
<proteinExistence type="predicted"/>